<dbReference type="InterPro" id="IPR036922">
    <property type="entry name" value="Rieske_2Fe-2S_sf"/>
</dbReference>
<dbReference type="AlphaFoldDB" id="A0A2B4S9N5"/>
<dbReference type="Gene3D" id="2.102.10.10">
    <property type="entry name" value="Rieske [2Fe-2S] iron-sulphur domain"/>
    <property type="match status" value="1"/>
</dbReference>
<dbReference type="PROSITE" id="PS51296">
    <property type="entry name" value="RIESKE"/>
    <property type="match status" value="1"/>
</dbReference>
<dbReference type="InterPro" id="IPR054716">
    <property type="entry name" value="Sol_Rieske_ferrdox_dom"/>
</dbReference>
<proteinExistence type="predicted"/>
<dbReference type="GO" id="GO:0046872">
    <property type="term" value="F:metal ion binding"/>
    <property type="evidence" value="ECO:0007669"/>
    <property type="project" value="UniProtKB-KW"/>
</dbReference>
<evidence type="ECO:0000256" key="3">
    <source>
        <dbReference type="ARBA" id="ARBA00023004"/>
    </source>
</evidence>
<evidence type="ECO:0000259" key="5">
    <source>
        <dbReference type="PROSITE" id="PS51296"/>
    </source>
</evidence>
<organism evidence="6 7">
    <name type="scientific">Stylophora pistillata</name>
    <name type="common">Smooth cauliflower coral</name>
    <dbReference type="NCBI Taxonomy" id="50429"/>
    <lineage>
        <taxon>Eukaryota</taxon>
        <taxon>Metazoa</taxon>
        <taxon>Cnidaria</taxon>
        <taxon>Anthozoa</taxon>
        <taxon>Hexacorallia</taxon>
        <taxon>Scleractinia</taxon>
        <taxon>Astrocoeniina</taxon>
        <taxon>Pocilloporidae</taxon>
        <taxon>Stylophora</taxon>
    </lineage>
</organism>
<comment type="caution">
    <text evidence="6">The sequence shown here is derived from an EMBL/GenBank/DDBJ whole genome shotgun (WGS) entry which is preliminary data.</text>
</comment>
<keyword evidence="4" id="KW-0411">Iron-sulfur</keyword>
<keyword evidence="2" id="KW-0479">Metal-binding</keyword>
<dbReference type="GO" id="GO:0051537">
    <property type="term" value="F:2 iron, 2 sulfur cluster binding"/>
    <property type="evidence" value="ECO:0007669"/>
    <property type="project" value="UniProtKB-KW"/>
</dbReference>
<evidence type="ECO:0000313" key="6">
    <source>
        <dbReference type="EMBL" id="PFX25510.1"/>
    </source>
</evidence>
<dbReference type="InterPro" id="IPR017941">
    <property type="entry name" value="Rieske_2Fe-2S"/>
</dbReference>
<reference evidence="7" key="1">
    <citation type="journal article" date="2017" name="bioRxiv">
        <title>Comparative analysis of the genomes of Stylophora pistillata and Acropora digitifera provides evidence for extensive differences between species of corals.</title>
        <authorList>
            <person name="Voolstra C.R."/>
            <person name="Li Y."/>
            <person name="Liew Y.J."/>
            <person name="Baumgarten S."/>
            <person name="Zoccola D."/>
            <person name="Flot J.-F."/>
            <person name="Tambutte S."/>
            <person name="Allemand D."/>
            <person name="Aranda M."/>
        </authorList>
    </citation>
    <scope>NUCLEOTIDE SEQUENCE [LARGE SCALE GENOMIC DNA]</scope>
</reference>
<evidence type="ECO:0000256" key="4">
    <source>
        <dbReference type="ARBA" id="ARBA00023014"/>
    </source>
</evidence>
<keyword evidence="7" id="KW-1185">Reference proteome</keyword>
<keyword evidence="3" id="KW-0408">Iron</keyword>
<dbReference type="EMBL" id="LSMT01000149">
    <property type="protein sequence ID" value="PFX25510.1"/>
    <property type="molecule type" value="Genomic_DNA"/>
</dbReference>
<dbReference type="Pfam" id="PF22543">
    <property type="entry name" value="Rieske_4"/>
    <property type="match status" value="1"/>
</dbReference>
<keyword evidence="1" id="KW-0001">2Fe-2S</keyword>
<protein>
    <submittedName>
        <fullName evidence="6">Rieske domain-containing protein</fullName>
    </submittedName>
</protein>
<feature type="domain" description="Rieske" evidence="5">
    <location>
        <begin position="46"/>
        <end position="147"/>
    </location>
</feature>
<evidence type="ECO:0000256" key="2">
    <source>
        <dbReference type="ARBA" id="ARBA00022723"/>
    </source>
</evidence>
<sequence length="164" mass="18365">MAESAISNDEFLYFNVEDLRYEDLPDLTSCTAPLNSDEGDPFSPGLFGKRKSRRRTGRLVTVNNQKIALFKYKGTVHAMDEMCPHMGGPLHLGDIEELGQAALPCIVCPWHNWKFSLENGFVKDPAHEKGKTVGIYPVQVTDGGELRVGFRSFHPDFFNGALEF</sequence>
<dbReference type="PANTHER" id="PTHR21496:SF25">
    <property type="entry name" value="RIESKE DOMAIN-CONTAINING PROTEIN"/>
    <property type="match status" value="1"/>
</dbReference>
<dbReference type="Proteomes" id="UP000225706">
    <property type="component" value="Unassembled WGS sequence"/>
</dbReference>
<name>A0A2B4S9N5_STYPI</name>
<evidence type="ECO:0000313" key="7">
    <source>
        <dbReference type="Proteomes" id="UP000225706"/>
    </source>
</evidence>
<evidence type="ECO:0000256" key="1">
    <source>
        <dbReference type="ARBA" id="ARBA00022714"/>
    </source>
</evidence>
<dbReference type="PANTHER" id="PTHR21496">
    <property type="entry name" value="FERREDOXIN-RELATED"/>
    <property type="match status" value="1"/>
</dbReference>
<accession>A0A2B4S9N5</accession>
<gene>
    <name evidence="6" type="primary">RFESD</name>
    <name evidence="6" type="ORF">AWC38_SpisGene9866</name>
</gene>
<dbReference type="SUPFAM" id="SSF50022">
    <property type="entry name" value="ISP domain"/>
    <property type="match status" value="1"/>
</dbReference>
<dbReference type="OrthoDB" id="47374at2759"/>